<dbReference type="Gene3D" id="1.10.730.10">
    <property type="entry name" value="Isoleucyl-tRNA Synthetase, Domain 1"/>
    <property type="match status" value="1"/>
</dbReference>
<feature type="domain" description="Methionyl-tRNA synthetase anticodon-binding" evidence="14">
    <location>
        <begin position="632"/>
        <end position="782"/>
    </location>
</feature>
<dbReference type="STRING" id="691883.A0A058Z1H4"/>
<evidence type="ECO:0000256" key="12">
    <source>
        <dbReference type="RuleBase" id="RU363039"/>
    </source>
</evidence>
<keyword evidence="7 12" id="KW-0067">ATP-binding</keyword>
<evidence type="ECO:0000256" key="2">
    <source>
        <dbReference type="ARBA" id="ARBA00005594"/>
    </source>
</evidence>
<gene>
    <name evidence="15" type="ORF">H696_06207</name>
</gene>
<evidence type="ECO:0000256" key="1">
    <source>
        <dbReference type="ARBA" id="ARBA00004496"/>
    </source>
</evidence>
<dbReference type="GO" id="GO:0004825">
    <property type="term" value="F:methionine-tRNA ligase activity"/>
    <property type="evidence" value="ECO:0007669"/>
    <property type="project" value="UniProtKB-EC"/>
</dbReference>
<dbReference type="SUPFAM" id="SSF47323">
    <property type="entry name" value="Anticodon-binding domain of a subclass of class I aminoacyl-tRNA synthetases"/>
    <property type="match status" value="1"/>
</dbReference>
<feature type="domain" description="Methionyl/Leucyl tRNA synthetase" evidence="13">
    <location>
        <begin position="224"/>
        <end position="615"/>
    </location>
</feature>
<accession>A0A058Z1H4</accession>
<dbReference type="InterPro" id="IPR023458">
    <property type="entry name" value="Met-tRNA_ligase_1"/>
</dbReference>
<evidence type="ECO:0000259" key="14">
    <source>
        <dbReference type="Pfam" id="PF19303"/>
    </source>
</evidence>
<dbReference type="InterPro" id="IPR033911">
    <property type="entry name" value="MetRS_core"/>
</dbReference>
<keyword evidence="9 12" id="KW-0030">Aminoacyl-tRNA synthetase</keyword>
<keyword evidence="6 12" id="KW-0547">Nucleotide-binding</keyword>
<dbReference type="OrthoDB" id="5844513at2759"/>
<dbReference type="RefSeq" id="XP_009498228.1">
    <property type="nucleotide sequence ID" value="XM_009499953.1"/>
</dbReference>
<dbReference type="eggNOG" id="KOG1247">
    <property type="taxonomic scope" value="Eukaryota"/>
</dbReference>
<dbReference type="InterPro" id="IPR014758">
    <property type="entry name" value="Met-tRNA_synth"/>
</dbReference>
<comment type="catalytic activity">
    <reaction evidence="11">
        <text>tRNA(Met) + L-methionine + ATP = L-methionyl-tRNA(Met) + AMP + diphosphate</text>
        <dbReference type="Rhea" id="RHEA:13481"/>
        <dbReference type="Rhea" id="RHEA-COMP:9667"/>
        <dbReference type="Rhea" id="RHEA-COMP:9698"/>
        <dbReference type="ChEBI" id="CHEBI:30616"/>
        <dbReference type="ChEBI" id="CHEBI:33019"/>
        <dbReference type="ChEBI" id="CHEBI:57844"/>
        <dbReference type="ChEBI" id="CHEBI:78442"/>
        <dbReference type="ChEBI" id="CHEBI:78530"/>
        <dbReference type="ChEBI" id="CHEBI:456215"/>
        <dbReference type="EC" id="6.1.1.10"/>
    </reaction>
</comment>
<dbReference type="EC" id="6.1.1.10" evidence="3"/>
<dbReference type="CDD" id="cd00814">
    <property type="entry name" value="MetRS_core"/>
    <property type="match status" value="1"/>
</dbReference>
<evidence type="ECO:0000313" key="16">
    <source>
        <dbReference type="Proteomes" id="UP000030693"/>
    </source>
</evidence>
<keyword evidence="8 12" id="KW-0648">Protein biosynthesis</keyword>
<dbReference type="PANTHER" id="PTHR45765:SF1">
    <property type="entry name" value="METHIONINE--TRNA LIGASE, CYTOPLASMIC"/>
    <property type="match status" value="1"/>
</dbReference>
<evidence type="ECO:0000256" key="9">
    <source>
        <dbReference type="ARBA" id="ARBA00023146"/>
    </source>
</evidence>
<dbReference type="GO" id="GO:0005524">
    <property type="term" value="F:ATP binding"/>
    <property type="evidence" value="ECO:0007669"/>
    <property type="project" value="UniProtKB-KW"/>
</dbReference>
<dbReference type="Proteomes" id="UP000030693">
    <property type="component" value="Unassembled WGS sequence"/>
</dbReference>
<dbReference type="GO" id="GO:0017101">
    <property type="term" value="C:aminoacyl-tRNA synthetase multienzyme complex"/>
    <property type="evidence" value="ECO:0007669"/>
    <property type="project" value="TreeGrafter"/>
</dbReference>
<dbReference type="InterPro" id="IPR014729">
    <property type="entry name" value="Rossmann-like_a/b/a_fold"/>
</dbReference>
<evidence type="ECO:0000256" key="6">
    <source>
        <dbReference type="ARBA" id="ARBA00022741"/>
    </source>
</evidence>
<dbReference type="Gene3D" id="2.20.28.20">
    <property type="entry name" value="Methionyl-tRNA synthetase, Zn-domain"/>
    <property type="match status" value="1"/>
</dbReference>
<dbReference type="Pfam" id="PF19303">
    <property type="entry name" value="Anticodon_3"/>
    <property type="match status" value="1"/>
</dbReference>
<dbReference type="PANTHER" id="PTHR45765">
    <property type="entry name" value="METHIONINE--TRNA LIGASE"/>
    <property type="match status" value="1"/>
</dbReference>
<dbReference type="InterPro" id="IPR029038">
    <property type="entry name" value="MetRS_Zn"/>
</dbReference>
<evidence type="ECO:0000256" key="8">
    <source>
        <dbReference type="ARBA" id="ARBA00022917"/>
    </source>
</evidence>
<evidence type="ECO:0000256" key="7">
    <source>
        <dbReference type="ARBA" id="ARBA00022840"/>
    </source>
</evidence>
<comment type="subcellular location">
    <subcellularLocation>
        <location evidence="1">Cytoplasm</location>
    </subcellularLocation>
</comment>
<protein>
    <recommendedName>
        <fullName evidence="3">methionine--tRNA ligase</fullName>
        <ecNumber evidence="3">6.1.1.10</ecNumber>
    </recommendedName>
    <alternativeName>
        <fullName evidence="10">Methionyl-tRNA synthetase</fullName>
    </alternativeName>
</protein>
<evidence type="ECO:0000256" key="4">
    <source>
        <dbReference type="ARBA" id="ARBA00022490"/>
    </source>
</evidence>
<dbReference type="InterPro" id="IPR015413">
    <property type="entry name" value="Methionyl/Leucyl_tRNA_Synth"/>
</dbReference>
<dbReference type="InterPro" id="IPR001412">
    <property type="entry name" value="aa-tRNA-synth_I_CS"/>
</dbReference>
<dbReference type="CDD" id="cd07957">
    <property type="entry name" value="Anticodon_Ia_Met"/>
    <property type="match status" value="1"/>
</dbReference>
<dbReference type="NCBIfam" id="TIGR00398">
    <property type="entry name" value="metG"/>
    <property type="match status" value="1"/>
</dbReference>
<dbReference type="Pfam" id="PF09334">
    <property type="entry name" value="tRNA-synt_1g"/>
    <property type="match status" value="1"/>
</dbReference>
<dbReference type="InterPro" id="IPR041872">
    <property type="entry name" value="Anticodon_Met"/>
</dbReference>
<dbReference type="GO" id="GO:0006431">
    <property type="term" value="P:methionyl-tRNA aminoacylation"/>
    <property type="evidence" value="ECO:0007669"/>
    <property type="project" value="InterPro"/>
</dbReference>
<name>A0A058Z1H4_FONAL</name>
<dbReference type="GO" id="GO:0005829">
    <property type="term" value="C:cytosol"/>
    <property type="evidence" value="ECO:0007669"/>
    <property type="project" value="TreeGrafter"/>
</dbReference>
<dbReference type="FunFam" id="2.20.28.20:FF:000001">
    <property type="entry name" value="Methionine--tRNA ligase"/>
    <property type="match status" value="1"/>
</dbReference>
<keyword evidence="5 12" id="KW-0436">Ligase</keyword>
<evidence type="ECO:0000256" key="10">
    <source>
        <dbReference type="ARBA" id="ARBA00030904"/>
    </source>
</evidence>
<dbReference type="AlphaFoldDB" id="A0A058Z1H4"/>
<dbReference type="InterPro" id="IPR009080">
    <property type="entry name" value="tRNAsynth_Ia_anticodon-bd"/>
</dbReference>
<dbReference type="OMA" id="HLNTTEY"/>
<evidence type="ECO:0000313" key="15">
    <source>
        <dbReference type="EMBL" id="KCV67372.1"/>
    </source>
</evidence>
<reference evidence="15" key="1">
    <citation type="submission" date="2013-04" db="EMBL/GenBank/DDBJ databases">
        <title>The Genome Sequence of Fonticula alba ATCC 38817.</title>
        <authorList>
            <consortium name="The Broad Institute Genomics Platform"/>
            <person name="Russ C."/>
            <person name="Cuomo C."/>
            <person name="Burger G."/>
            <person name="Gray M.W."/>
            <person name="Holland P.W.H."/>
            <person name="King N."/>
            <person name="Lang F.B.F."/>
            <person name="Roger A.J."/>
            <person name="Ruiz-Trillo I."/>
            <person name="Brown M."/>
            <person name="Walker B."/>
            <person name="Young S."/>
            <person name="Zeng Q."/>
            <person name="Gargeya S."/>
            <person name="Fitzgerald M."/>
            <person name="Haas B."/>
            <person name="Abouelleil A."/>
            <person name="Allen A.W."/>
            <person name="Alvarado L."/>
            <person name="Arachchi H.M."/>
            <person name="Berlin A.M."/>
            <person name="Chapman S.B."/>
            <person name="Gainer-Dewar J."/>
            <person name="Goldberg J."/>
            <person name="Griggs A."/>
            <person name="Gujja S."/>
            <person name="Hansen M."/>
            <person name="Howarth C."/>
            <person name="Imamovic A."/>
            <person name="Ireland A."/>
            <person name="Larimer J."/>
            <person name="McCowan C."/>
            <person name="Murphy C."/>
            <person name="Pearson M."/>
            <person name="Poon T.W."/>
            <person name="Priest M."/>
            <person name="Roberts A."/>
            <person name="Saif S."/>
            <person name="Shea T."/>
            <person name="Sisk P."/>
            <person name="Sykes S."/>
            <person name="Wortman J."/>
            <person name="Nusbaum C."/>
            <person name="Birren B."/>
        </authorList>
    </citation>
    <scope>NUCLEOTIDE SEQUENCE [LARGE SCALE GENOMIC DNA]</scope>
    <source>
        <strain evidence="15">ATCC 38817</strain>
    </source>
</reference>
<dbReference type="Gene3D" id="3.40.50.620">
    <property type="entry name" value="HUPs"/>
    <property type="match status" value="1"/>
</dbReference>
<dbReference type="GeneID" id="20530932"/>
<evidence type="ECO:0000259" key="13">
    <source>
        <dbReference type="Pfam" id="PF09334"/>
    </source>
</evidence>
<keyword evidence="16" id="KW-1185">Reference proteome</keyword>
<comment type="similarity">
    <text evidence="2 12">Belongs to the class-I aminoacyl-tRNA synthetase family.</text>
</comment>
<sequence>MSPVVFIQAQSNISEAVLVAAAISLANDAGLNVQLEITPKADEALAGYHGDVHMKVKSGASVLFSTIAIVGHILQSAGLIGLDEFLAGFRLFTLLDTLSAGSSDASVSALVAKHFASQQKLSLLENLVVFARLAGNHARDVSTPLTGFLEKLVSAPLLAGMTEALGNPEVLLLDAHATITNAGVSLIVIDCTEPLAALRMVDESLFHQSPSAGTILPKEGERNILITSALPYVNNSPHLGNIIGCVLSADVYARYCRQRGYNTLYVCGTDEYGTATETLASERGESCRSICDRYNALHTAIYKWFDIDFDHFGRTTDPKHAGIAQGIFSRIYERGLFSKQTIDQWWCEKDQRFLSDRFVEGTCNFCKFPDARGDQCDGCGKLINAVELIDPRCKLCRSTPVMRQSEHMFLHLEKVQDDLQAWIKEASTGMWSDNSKSITESWLREGLRARCMTRDLSWGTPVPLPGMENKVLYVWFDAPIGYLSITAEYTDDWELWWKNPEQVQLYQFMGKDNVPFHTVMFPCSLIGTGDKYTMLNHLSTTEYLNYEGGKFSKSRNIGVFGDDAIASGIPACLWRYYLLANRPEQHDSQFNWTDFGLRVNSELLANVGNLVNRTLGFLDSRYRRQVPAPGPNFDPATHPFVQEVNTLLAEYLDRMETLRIRDALHLVMRISAAGNNFITATGLGQTLLNENPDECNTLLYVMVNFVYLIATLLHPFIPATSVAICEQLSPAAESGAVLPLLALSESFRFGIKPGHVIGTPARLFERLSEETLAALKVKHAGSPAPAATA</sequence>
<dbReference type="SUPFAM" id="SSF57770">
    <property type="entry name" value="Methionyl-tRNA synthetase (MetRS), Zn-domain"/>
    <property type="match status" value="1"/>
</dbReference>
<organism evidence="15">
    <name type="scientific">Fonticula alba</name>
    <name type="common">Slime mold</name>
    <dbReference type="NCBI Taxonomy" id="691883"/>
    <lineage>
        <taxon>Eukaryota</taxon>
        <taxon>Rotosphaerida</taxon>
        <taxon>Fonticulaceae</taxon>
        <taxon>Fonticula</taxon>
    </lineage>
</organism>
<evidence type="ECO:0000256" key="11">
    <source>
        <dbReference type="ARBA" id="ARBA00047364"/>
    </source>
</evidence>
<dbReference type="EMBL" id="KB932230">
    <property type="protein sequence ID" value="KCV67372.1"/>
    <property type="molecule type" value="Genomic_DNA"/>
</dbReference>
<dbReference type="PROSITE" id="PS00178">
    <property type="entry name" value="AA_TRNA_LIGASE_I"/>
    <property type="match status" value="1"/>
</dbReference>
<dbReference type="SUPFAM" id="SSF52374">
    <property type="entry name" value="Nucleotidylyl transferase"/>
    <property type="match status" value="1"/>
</dbReference>
<evidence type="ECO:0000256" key="3">
    <source>
        <dbReference type="ARBA" id="ARBA00012838"/>
    </source>
</evidence>
<keyword evidence="4" id="KW-0963">Cytoplasm</keyword>
<evidence type="ECO:0000256" key="5">
    <source>
        <dbReference type="ARBA" id="ARBA00022598"/>
    </source>
</evidence>
<proteinExistence type="inferred from homology"/>
<dbReference type="PRINTS" id="PR01041">
    <property type="entry name" value="TRNASYNTHMET"/>
</dbReference>